<evidence type="ECO:0000313" key="1">
    <source>
        <dbReference type="EMBL" id="OXU29873.1"/>
    </source>
</evidence>
<reference evidence="1 2" key="1">
    <citation type="journal article" date="2017" name="Curr. Biol.">
        <title>The Evolution of Venom by Co-option of Single-Copy Genes.</title>
        <authorList>
            <person name="Martinson E.O."/>
            <person name="Mrinalini"/>
            <person name="Kelkar Y.D."/>
            <person name="Chang C.H."/>
            <person name="Werren J.H."/>
        </authorList>
    </citation>
    <scope>NUCLEOTIDE SEQUENCE [LARGE SCALE GENOMIC DNA]</scope>
    <source>
        <strain evidence="1 2">Alberta</strain>
        <tissue evidence="1">Whole body</tissue>
    </source>
</reference>
<dbReference type="EMBL" id="NNAY01000228">
    <property type="protein sequence ID" value="OXU29873.1"/>
    <property type="molecule type" value="Genomic_DNA"/>
</dbReference>
<comment type="caution">
    <text evidence="1">The sequence shown here is derived from an EMBL/GenBank/DDBJ whole genome shotgun (WGS) entry which is preliminary data.</text>
</comment>
<proteinExistence type="predicted"/>
<protein>
    <submittedName>
        <fullName evidence="1">Uncharacterized protein</fullName>
    </submittedName>
</protein>
<dbReference type="AlphaFoldDB" id="A0A232FH34"/>
<sequence length="22" mass="2738">MDSVIKISRYQKHTRIRVTRYS</sequence>
<name>A0A232FH34_9HYME</name>
<dbReference type="Proteomes" id="UP000215335">
    <property type="component" value="Unassembled WGS sequence"/>
</dbReference>
<keyword evidence="2" id="KW-1185">Reference proteome</keyword>
<organism evidence="1 2">
    <name type="scientific">Trichomalopsis sarcophagae</name>
    <dbReference type="NCBI Taxonomy" id="543379"/>
    <lineage>
        <taxon>Eukaryota</taxon>
        <taxon>Metazoa</taxon>
        <taxon>Ecdysozoa</taxon>
        <taxon>Arthropoda</taxon>
        <taxon>Hexapoda</taxon>
        <taxon>Insecta</taxon>
        <taxon>Pterygota</taxon>
        <taxon>Neoptera</taxon>
        <taxon>Endopterygota</taxon>
        <taxon>Hymenoptera</taxon>
        <taxon>Apocrita</taxon>
        <taxon>Proctotrupomorpha</taxon>
        <taxon>Chalcidoidea</taxon>
        <taxon>Pteromalidae</taxon>
        <taxon>Pteromalinae</taxon>
        <taxon>Trichomalopsis</taxon>
    </lineage>
</organism>
<gene>
    <name evidence="1" type="ORF">TSAR_010799</name>
</gene>
<evidence type="ECO:0000313" key="2">
    <source>
        <dbReference type="Proteomes" id="UP000215335"/>
    </source>
</evidence>
<accession>A0A232FH34</accession>